<dbReference type="EMBL" id="JAFNEN010000064">
    <property type="protein sequence ID" value="KAG8196731.1"/>
    <property type="molecule type" value="Genomic_DNA"/>
</dbReference>
<reference evidence="2 3" key="1">
    <citation type="journal article" date="2022" name="Nat. Ecol. Evol.">
        <title>A masculinizing supergene underlies an exaggerated male reproductive morph in a spider.</title>
        <authorList>
            <person name="Hendrickx F."/>
            <person name="De Corte Z."/>
            <person name="Sonet G."/>
            <person name="Van Belleghem S.M."/>
            <person name="Kostlbacher S."/>
            <person name="Vangestel C."/>
        </authorList>
    </citation>
    <scope>NUCLEOTIDE SEQUENCE [LARGE SCALE GENOMIC DNA]</scope>
    <source>
        <strain evidence="2">W744_W776</strain>
    </source>
</reference>
<sequence length="84" mass="9124">MSEAEDDLAKVHSSQAISSTLAVSPVVSAKVKPRTVPTIWLPGTNLAVSFSRLGEQTWKNVRDQNQLESQPQEEELLPPAATIV</sequence>
<keyword evidence="3" id="KW-1185">Reference proteome</keyword>
<evidence type="ECO:0000313" key="2">
    <source>
        <dbReference type="EMBL" id="KAG8196731.1"/>
    </source>
</evidence>
<organism evidence="2 3">
    <name type="scientific">Oedothorax gibbosus</name>
    <dbReference type="NCBI Taxonomy" id="931172"/>
    <lineage>
        <taxon>Eukaryota</taxon>
        <taxon>Metazoa</taxon>
        <taxon>Ecdysozoa</taxon>
        <taxon>Arthropoda</taxon>
        <taxon>Chelicerata</taxon>
        <taxon>Arachnida</taxon>
        <taxon>Araneae</taxon>
        <taxon>Araneomorphae</taxon>
        <taxon>Entelegynae</taxon>
        <taxon>Araneoidea</taxon>
        <taxon>Linyphiidae</taxon>
        <taxon>Erigoninae</taxon>
        <taxon>Oedothorax</taxon>
    </lineage>
</organism>
<feature type="region of interest" description="Disordered" evidence="1">
    <location>
        <begin position="65"/>
        <end position="84"/>
    </location>
</feature>
<evidence type="ECO:0000256" key="1">
    <source>
        <dbReference type="SAM" id="MobiDB-lite"/>
    </source>
</evidence>
<dbReference type="Proteomes" id="UP000827092">
    <property type="component" value="Unassembled WGS sequence"/>
</dbReference>
<accession>A0AAV6VKP4</accession>
<protein>
    <submittedName>
        <fullName evidence="2">Uncharacterized protein</fullName>
    </submittedName>
</protein>
<proteinExistence type="predicted"/>
<comment type="caution">
    <text evidence="2">The sequence shown here is derived from an EMBL/GenBank/DDBJ whole genome shotgun (WGS) entry which is preliminary data.</text>
</comment>
<dbReference type="AlphaFoldDB" id="A0AAV6VKP4"/>
<evidence type="ECO:0000313" key="3">
    <source>
        <dbReference type="Proteomes" id="UP000827092"/>
    </source>
</evidence>
<gene>
    <name evidence="2" type="ORF">JTE90_014467</name>
</gene>
<name>A0AAV6VKP4_9ARAC</name>